<name>A0A8J6BP83_ELECQ</name>
<dbReference type="OrthoDB" id="20086at2759"/>
<dbReference type="AlphaFoldDB" id="A0A8J6BP83"/>
<comment type="caution">
    <text evidence="1">The sequence shown here is derived from an EMBL/GenBank/DDBJ whole genome shotgun (WGS) entry which is preliminary data.</text>
</comment>
<proteinExistence type="predicted"/>
<sequence length="165" mass="17719">MQTGFNLGYKLGVTLLLPCGELRGTLSALVTWCQVHGCDPSTCTRLGELLTSVAQCEDGIVKSLPSIHQIPHPSDLSSALEDVDFISCSTASNVGPCNAGQNCCSNQESPSTSLLGCRTTQQISNIMKQELGQILRDTIAVAEQINLSEDLLSYLHALKTKYSLF</sequence>
<dbReference type="EMBL" id="WNTK01004629">
    <property type="protein sequence ID" value="KAG9464338.1"/>
    <property type="molecule type" value="Genomic_DNA"/>
</dbReference>
<reference evidence="1" key="1">
    <citation type="thesis" date="2020" institute="ProQuest LLC" country="789 East Eisenhower Parkway, Ann Arbor, MI, USA">
        <title>Comparative Genomics and Chromosome Evolution.</title>
        <authorList>
            <person name="Mudd A.B."/>
        </authorList>
    </citation>
    <scope>NUCLEOTIDE SEQUENCE</scope>
    <source>
        <strain evidence="1">HN-11 Male</strain>
        <tissue evidence="1">Kidney and liver</tissue>
    </source>
</reference>
<gene>
    <name evidence="1" type="ORF">GDO78_020104</name>
</gene>
<evidence type="ECO:0000313" key="1">
    <source>
        <dbReference type="EMBL" id="KAG9464338.1"/>
    </source>
</evidence>
<organism evidence="1 2">
    <name type="scientific">Eleutherodactylus coqui</name>
    <name type="common">Puerto Rican coqui</name>
    <dbReference type="NCBI Taxonomy" id="57060"/>
    <lineage>
        <taxon>Eukaryota</taxon>
        <taxon>Metazoa</taxon>
        <taxon>Chordata</taxon>
        <taxon>Craniata</taxon>
        <taxon>Vertebrata</taxon>
        <taxon>Euteleostomi</taxon>
        <taxon>Amphibia</taxon>
        <taxon>Batrachia</taxon>
        <taxon>Anura</taxon>
        <taxon>Neobatrachia</taxon>
        <taxon>Hyloidea</taxon>
        <taxon>Eleutherodactylidae</taxon>
        <taxon>Eleutherodactylinae</taxon>
        <taxon>Eleutherodactylus</taxon>
        <taxon>Eleutherodactylus</taxon>
    </lineage>
</organism>
<keyword evidence="2" id="KW-1185">Reference proteome</keyword>
<accession>A0A8J6BP83</accession>
<protein>
    <submittedName>
        <fullName evidence="1">Uncharacterized protein</fullName>
    </submittedName>
</protein>
<evidence type="ECO:0000313" key="2">
    <source>
        <dbReference type="Proteomes" id="UP000770717"/>
    </source>
</evidence>
<dbReference type="Proteomes" id="UP000770717">
    <property type="component" value="Unassembled WGS sequence"/>
</dbReference>